<evidence type="ECO:0000313" key="2">
    <source>
        <dbReference type="Proteomes" id="UP001157502"/>
    </source>
</evidence>
<accession>A0ACC2GA51</accession>
<dbReference type="Proteomes" id="UP001157502">
    <property type="component" value="Chromosome 15"/>
</dbReference>
<gene>
    <name evidence="1" type="ORF">DPEC_G00181310</name>
</gene>
<organism evidence="1 2">
    <name type="scientific">Dallia pectoralis</name>
    <name type="common">Alaska blackfish</name>
    <dbReference type="NCBI Taxonomy" id="75939"/>
    <lineage>
        <taxon>Eukaryota</taxon>
        <taxon>Metazoa</taxon>
        <taxon>Chordata</taxon>
        <taxon>Craniata</taxon>
        <taxon>Vertebrata</taxon>
        <taxon>Euteleostomi</taxon>
        <taxon>Actinopterygii</taxon>
        <taxon>Neopterygii</taxon>
        <taxon>Teleostei</taxon>
        <taxon>Protacanthopterygii</taxon>
        <taxon>Esociformes</taxon>
        <taxon>Umbridae</taxon>
        <taxon>Dallia</taxon>
    </lineage>
</organism>
<proteinExistence type="predicted"/>
<evidence type="ECO:0000313" key="1">
    <source>
        <dbReference type="EMBL" id="KAJ8000554.1"/>
    </source>
</evidence>
<name>A0ACC2GA51_DALPE</name>
<comment type="caution">
    <text evidence="1">The sequence shown here is derived from an EMBL/GenBank/DDBJ whole genome shotgun (WGS) entry which is preliminary data.</text>
</comment>
<keyword evidence="2" id="KW-1185">Reference proteome</keyword>
<dbReference type="EMBL" id="CM055742">
    <property type="protein sequence ID" value="KAJ8000554.1"/>
    <property type="molecule type" value="Genomic_DNA"/>
</dbReference>
<protein>
    <submittedName>
        <fullName evidence="1">Uncharacterized protein</fullName>
    </submittedName>
</protein>
<reference evidence="1" key="1">
    <citation type="submission" date="2021-05" db="EMBL/GenBank/DDBJ databases">
        <authorList>
            <person name="Pan Q."/>
            <person name="Jouanno E."/>
            <person name="Zahm M."/>
            <person name="Klopp C."/>
            <person name="Cabau C."/>
            <person name="Louis A."/>
            <person name="Berthelot C."/>
            <person name="Parey E."/>
            <person name="Roest Crollius H."/>
            <person name="Montfort J."/>
            <person name="Robinson-Rechavi M."/>
            <person name="Bouchez O."/>
            <person name="Lampietro C."/>
            <person name="Lopez Roques C."/>
            <person name="Donnadieu C."/>
            <person name="Postlethwait J."/>
            <person name="Bobe J."/>
            <person name="Dillon D."/>
            <person name="Chandos A."/>
            <person name="von Hippel F."/>
            <person name="Guiguen Y."/>
        </authorList>
    </citation>
    <scope>NUCLEOTIDE SEQUENCE</scope>
    <source>
        <strain evidence="1">YG-Jan2019</strain>
    </source>
</reference>
<sequence>MDRFRFAFITILCLPVGAVCSSQDEISGSEVELRVRPGDNVTLYCDCRTSTGENIVCHGLLIENVTESDLGLYYCGTVKNEPKIEQCVKNQLFYQYGNVTTQLLLDISPTQLSSSPHEDCRLCWILMVSLCLLSALTSSLLASFCVYSLCRTKASTETAGVPQNRMTTTGSDIMEKNEHDLCYASLDIRQDQRKPRKQRKVQNADFSTYSVINTSKM</sequence>